<gene>
    <name evidence="2" type="ORF">GSI_14228</name>
</gene>
<dbReference type="AlphaFoldDB" id="A0A2G8RSK2"/>
<feature type="compositionally biased region" description="Polar residues" evidence="1">
    <location>
        <begin position="160"/>
        <end position="170"/>
    </location>
</feature>
<proteinExistence type="predicted"/>
<sequence length="277" mass="31198">MSSQHPLDMYKVPRELVDVEAIAQELTRYLKITAEDTQYLSYHATERDRLIAELYKHPDLKPSVAPSQFVQVGQDPSVHLIPVNAEIDRLTPPKTLEERVARLHYAAAALMVFNQFKIVYGIAHHHDLEMQVVRRKREIMDEFYDGEFVRMFPQLEQRASDSPATTTQARLQVPTPGPSTHHSGVPKLVSSDEVEQFMHNPSTLVGIQFVHSPPHGEGEDEGEGDSGAWEVASCTVRKGDKGVEHDYHVLLAAFGGDPLPMDEAEVRYLLQYSTFAT</sequence>
<comment type="caution">
    <text evidence="2">The sequence shown here is derived from an EMBL/GenBank/DDBJ whole genome shotgun (WGS) entry which is preliminary data.</text>
</comment>
<keyword evidence="3" id="KW-1185">Reference proteome</keyword>
<reference evidence="2 3" key="1">
    <citation type="journal article" date="2015" name="Sci. Rep.">
        <title>Chromosome-level genome map provides insights into diverse defense mechanisms in the medicinal fungus Ganoderma sinense.</title>
        <authorList>
            <person name="Zhu Y."/>
            <person name="Xu J."/>
            <person name="Sun C."/>
            <person name="Zhou S."/>
            <person name="Xu H."/>
            <person name="Nelson D.R."/>
            <person name="Qian J."/>
            <person name="Song J."/>
            <person name="Luo H."/>
            <person name="Xiang L."/>
            <person name="Li Y."/>
            <person name="Xu Z."/>
            <person name="Ji A."/>
            <person name="Wang L."/>
            <person name="Lu S."/>
            <person name="Hayward A."/>
            <person name="Sun W."/>
            <person name="Li X."/>
            <person name="Schwartz D.C."/>
            <person name="Wang Y."/>
            <person name="Chen S."/>
        </authorList>
    </citation>
    <scope>NUCLEOTIDE SEQUENCE [LARGE SCALE GENOMIC DNA]</scope>
    <source>
        <strain evidence="2 3">ZZ0214-1</strain>
    </source>
</reference>
<dbReference type="OrthoDB" id="2748698at2759"/>
<protein>
    <submittedName>
        <fullName evidence="2">Uncharacterized protein</fullName>
    </submittedName>
</protein>
<evidence type="ECO:0000313" key="2">
    <source>
        <dbReference type="EMBL" id="PIL24474.1"/>
    </source>
</evidence>
<accession>A0A2G8RSK2</accession>
<dbReference type="Proteomes" id="UP000230002">
    <property type="component" value="Unassembled WGS sequence"/>
</dbReference>
<feature type="region of interest" description="Disordered" evidence="1">
    <location>
        <begin position="157"/>
        <end position="184"/>
    </location>
</feature>
<name>A0A2G8RSK2_9APHY</name>
<evidence type="ECO:0000313" key="3">
    <source>
        <dbReference type="Proteomes" id="UP000230002"/>
    </source>
</evidence>
<organism evidence="2 3">
    <name type="scientific">Ganoderma sinense ZZ0214-1</name>
    <dbReference type="NCBI Taxonomy" id="1077348"/>
    <lineage>
        <taxon>Eukaryota</taxon>
        <taxon>Fungi</taxon>
        <taxon>Dikarya</taxon>
        <taxon>Basidiomycota</taxon>
        <taxon>Agaricomycotina</taxon>
        <taxon>Agaricomycetes</taxon>
        <taxon>Polyporales</taxon>
        <taxon>Polyporaceae</taxon>
        <taxon>Ganoderma</taxon>
    </lineage>
</organism>
<dbReference type="EMBL" id="AYKW01000067">
    <property type="protein sequence ID" value="PIL24474.1"/>
    <property type="molecule type" value="Genomic_DNA"/>
</dbReference>
<evidence type="ECO:0000256" key="1">
    <source>
        <dbReference type="SAM" id="MobiDB-lite"/>
    </source>
</evidence>